<evidence type="ECO:0000313" key="2">
    <source>
        <dbReference type="Proteomes" id="UP001156140"/>
    </source>
</evidence>
<protein>
    <submittedName>
        <fullName evidence="1">Uncharacterized protein</fullName>
    </submittedName>
</protein>
<accession>A0AA41QQD3</accession>
<gene>
    <name evidence="1" type="ORF">ML536_19835</name>
</gene>
<keyword evidence="2" id="KW-1185">Reference proteome</keyword>
<proteinExistence type="predicted"/>
<dbReference type="AlphaFoldDB" id="A0AA41QQD3"/>
<comment type="caution">
    <text evidence="1">The sequence shown here is derived from an EMBL/GenBank/DDBJ whole genome shotgun (WGS) entry which is preliminary data.</text>
</comment>
<name>A0AA41QQD3_9HYPH</name>
<evidence type="ECO:0000313" key="1">
    <source>
        <dbReference type="EMBL" id="MCI0129090.1"/>
    </source>
</evidence>
<sequence>MDTPTISPAAMEALTKLSDKPRQTIDPTVYRELKAHGFVMAGAEDAHITQRGKTFWLRAMGKEPA</sequence>
<organism evidence="1 2">
    <name type="scientific">Paradevosia shaoguanensis</name>
    <dbReference type="NCBI Taxonomy" id="1335043"/>
    <lineage>
        <taxon>Bacteria</taxon>
        <taxon>Pseudomonadati</taxon>
        <taxon>Pseudomonadota</taxon>
        <taxon>Alphaproteobacteria</taxon>
        <taxon>Hyphomicrobiales</taxon>
        <taxon>Devosiaceae</taxon>
        <taxon>Paradevosia</taxon>
    </lineage>
</organism>
<reference evidence="1" key="1">
    <citation type="submission" date="2022-03" db="EMBL/GenBank/DDBJ databases">
        <title>The complete genome sequence of a Methyloterrigena soli.</title>
        <authorList>
            <person name="Zi Z."/>
        </authorList>
    </citation>
    <scope>NUCLEOTIDE SEQUENCE</scope>
    <source>
        <strain evidence="1">M48</strain>
    </source>
</reference>
<dbReference type="Proteomes" id="UP001156140">
    <property type="component" value="Unassembled WGS sequence"/>
</dbReference>
<dbReference type="RefSeq" id="WP_281737057.1">
    <property type="nucleotide sequence ID" value="NZ_JAKETQ010000004.1"/>
</dbReference>
<dbReference type="EMBL" id="JALAZD010000004">
    <property type="protein sequence ID" value="MCI0129090.1"/>
    <property type="molecule type" value="Genomic_DNA"/>
</dbReference>